<accession>A0A9K3Q3Z3</accession>
<feature type="region of interest" description="Disordered" evidence="1">
    <location>
        <begin position="1"/>
        <end position="46"/>
    </location>
</feature>
<feature type="region of interest" description="Disordered" evidence="1">
    <location>
        <begin position="83"/>
        <end position="119"/>
    </location>
</feature>
<dbReference type="AlphaFoldDB" id="A0A9K3Q3Z3"/>
<evidence type="ECO:0000313" key="3">
    <source>
        <dbReference type="Proteomes" id="UP000693970"/>
    </source>
</evidence>
<proteinExistence type="predicted"/>
<reference evidence="2" key="2">
    <citation type="submission" date="2021-04" db="EMBL/GenBank/DDBJ databases">
        <authorList>
            <person name="Podell S."/>
        </authorList>
    </citation>
    <scope>NUCLEOTIDE SEQUENCE</scope>
    <source>
        <strain evidence="2">Hildebrandi</strain>
    </source>
</reference>
<evidence type="ECO:0000313" key="2">
    <source>
        <dbReference type="EMBL" id="KAG7370497.1"/>
    </source>
</evidence>
<protein>
    <submittedName>
        <fullName evidence="2">Uncharacterized protein</fullName>
    </submittedName>
</protein>
<reference evidence="2" key="1">
    <citation type="journal article" date="2021" name="Sci. Rep.">
        <title>Diploid genomic architecture of Nitzschia inconspicua, an elite biomass production diatom.</title>
        <authorList>
            <person name="Oliver A."/>
            <person name="Podell S."/>
            <person name="Pinowska A."/>
            <person name="Traller J.C."/>
            <person name="Smith S.R."/>
            <person name="McClure R."/>
            <person name="Beliaev A."/>
            <person name="Bohutskyi P."/>
            <person name="Hill E.A."/>
            <person name="Rabines A."/>
            <person name="Zheng H."/>
            <person name="Allen L.Z."/>
            <person name="Kuo A."/>
            <person name="Grigoriev I.V."/>
            <person name="Allen A.E."/>
            <person name="Hazlebeck D."/>
            <person name="Allen E.E."/>
        </authorList>
    </citation>
    <scope>NUCLEOTIDE SEQUENCE</scope>
    <source>
        <strain evidence="2">Hildebrandi</strain>
    </source>
</reference>
<sequence>MVHPPSNKNNHNIDGQRRSSWRRSFTSGSRSSLGHLPITGNVSVSSPLDDWERVLSILDQAMEILEADQLFLSHERSPSIARRYHASWSPSSSTIQDKNDEDIRNDRKNSRSSSEPPRH</sequence>
<feature type="compositionally biased region" description="Polar residues" evidence="1">
    <location>
        <begin position="22"/>
        <end position="32"/>
    </location>
</feature>
<dbReference type="EMBL" id="JAGRRH010000004">
    <property type="protein sequence ID" value="KAG7370497.1"/>
    <property type="molecule type" value="Genomic_DNA"/>
</dbReference>
<comment type="caution">
    <text evidence="2">The sequence shown here is derived from an EMBL/GenBank/DDBJ whole genome shotgun (WGS) entry which is preliminary data.</text>
</comment>
<evidence type="ECO:0000256" key="1">
    <source>
        <dbReference type="SAM" id="MobiDB-lite"/>
    </source>
</evidence>
<dbReference type="Proteomes" id="UP000693970">
    <property type="component" value="Unassembled WGS sequence"/>
</dbReference>
<feature type="compositionally biased region" description="Basic and acidic residues" evidence="1">
    <location>
        <begin position="97"/>
        <end position="109"/>
    </location>
</feature>
<keyword evidence="3" id="KW-1185">Reference proteome</keyword>
<feature type="compositionally biased region" description="Polar residues" evidence="1">
    <location>
        <begin position="1"/>
        <end position="13"/>
    </location>
</feature>
<name>A0A9K3Q3Z3_9STRA</name>
<gene>
    <name evidence="2" type="ORF">IV203_019067</name>
</gene>
<organism evidence="2 3">
    <name type="scientific">Nitzschia inconspicua</name>
    <dbReference type="NCBI Taxonomy" id="303405"/>
    <lineage>
        <taxon>Eukaryota</taxon>
        <taxon>Sar</taxon>
        <taxon>Stramenopiles</taxon>
        <taxon>Ochrophyta</taxon>
        <taxon>Bacillariophyta</taxon>
        <taxon>Bacillariophyceae</taxon>
        <taxon>Bacillariophycidae</taxon>
        <taxon>Bacillariales</taxon>
        <taxon>Bacillariaceae</taxon>
        <taxon>Nitzschia</taxon>
    </lineage>
</organism>